<dbReference type="GO" id="GO:0005198">
    <property type="term" value="F:structural molecule activity"/>
    <property type="evidence" value="ECO:0007669"/>
    <property type="project" value="InterPro"/>
</dbReference>
<accession>A0A414SF16</accession>
<gene>
    <name evidence="3" type="ORF">DW272_06830</name>
</gene>
<sequence>MAKINDQYDIGTAFEAIENELIASMIRNFENHKQEETDEKKHWSMWQAEMLKSLEKYKHDNQKKYGKQFKDINKKIEALISLARSEGGMNQEKRILEEIKNGFPAKKITKGGTAEFFKVNDRKLDALIQATTADMQKAEAAVLRMANDQYRKIIYNAQVYANTGAGTYEKAVDMATKDFLSAGLNCVEYANGARHTLSDYADMAIRTASKRAYLQGEGEMRQQWGLHLVIMNKRGSPCPKCLPFVGKILIDDVWSGGSSKDGKYPLMSSAVAAGLYHPRCKDSHTTYFPGITKVDPKYNKQEIADIEDTAKQEAKQQYAERQEKKFGRLADFSLDPENQKQYEIKKNEWEKQAEVLRNDSDFQKRAAQRREEWKKRHAVFDKENAKSGINDIKTQVADIQKQINDSIEKEKELEKKVYFDLTGSSEDMENLKNLAVNRKKSEERIDALNESIIVKQEVYKNEAEKRLLKAGIVEEIKLSKKMTPETVDALEDTLKNLKEKYGIMPKGIVYSPKKVPDATASYNWLDDKIYISNKFNDIEKYADTVKKSEESLIEYRTKSGIVNIQKENLKNAEKILADKNIKGYEREKAVISKAEAEIELNIQRMAVRENLTDTITHEYGHFIHRHADVDYVQKSKVFGAKELGGKLINGDWRYDINTTRSAKAKINAATISKYAADSPYETFAEGFLAMEKGRKIPDNVARIINEAKSKAGVKSIAKSVDSGTIKMNLQLFANKMPDEKFTQYSLNPLKAPDKAKAFKSALGYTVDNFEDLRQNILDNLVEDKFIEKGDNGYGMRYEQILELTGPNGKKAKVLTAWIQDDEDKRLVSVYVDK</sequence>
<keyword evidence="1" id="KW-0175">Coiled coil</keyword>
<evidence type="ECO:0000259" key="2">
    <source>
        <dbReference type="Pfam" id="PF21814"/>
    </source>
</evidence>
<dbReference type="Pfam" id="PF21814">
    <property type="entry name" value="DUF6883"/>
    <property type="match status" value="1"/>
</dbReference>
<dbReference type="InterPro" id="IPR049250">
    <property type="entry name" value="DUF6883"/>
</dbReference>
<organism evidence="3 4">
    <name type="scientific">Blautia obeum</name>
    <dbReference type="NCBI Taxonomy" id="40520"/>
    <lineage>
        <taxon>Bacteria</taxon>
        <taxon>Bacillati</taxon>
        <taxon>Bacillota</taxon>
        <taxon>Clostridia</taxon>
        <taxon>Lachnospirales</taxon>
        <taxon>Lachnospiraceae</taxon>
        <taxon>Blautia</taxon>
    </lineage>
</organism>
<dbReference type="Pfam" id="PF06152">
    <property type="entry name" value="Phage_min_cap2"/>
    <property type="match status" value="1"/>
</dbReference>
<dbReference type="Proteomes" id="UP000284220">
    <property type="component" value="Unassembled WGS sequence"/>
</dbReference>
<dbReference type="RefSeq" id="WP_118197688.1">
    <property type="nucleotide sequence ID" value="NZ_JBCJBY010000009.1"/>
</dbReference>
<dbReference type="EMBL" id="QRHZ01000003">
    <property type="protein sequence ID" value="RHG17751.1"/>
    <property type="molecule type" value="Genomic_DNA"/>
</dbReference>
<evidence type="ECO:0000313" key="3">
    <source>
        <dbReference type="EMBL" id="RHG17751.1"/>
    </source>
</evidence>
<feature type="coiled-coil region" evidence="1">
    <location>
        <begin position="339"/>
        <end position="451"/>
    </location>
</feature>
<comment type="caution">
    <text evidence="3">The sequence shown here is derived from an EMBL/GenBank/DDBJ whole genome shotgun (WGS) entry which is preliminary data.</text>
</comment>
<evidence type="ECO:0000256" key="1">
    <source>
        <dbReference type="SAM" id="Coils"/>
    </source>
</evidence>
<reference evidence="3 4" key="1">
    <citation type="submission" date="2018-08" db="EMBL/GenBank/DDBJ databases">
        <title>A genome reference for cultivated species of the human gut microbiota.</title>
        <authorList>
            <person name="Zou Y."/>
            <person name="Xue W."/>
            <person name="Luo G."/>
        </authorList>
    </citation>
    <scope>NUCLEOTIDE SEQUENCE [LARGE SCALE GENOMIC DNA]</scope>
    <source>
        <strain evidence="3 4">AM22-9LB</strain>
    </source>
</reference>
<protein>
    <recommendedName>
        <fullName evidence="2">DUF6883 domain-containing protein</fullName>
    </recommendedName>
</protein>
<name>A0A414SF16_9FIRM</name>
<proteinExistence type="predicted"/>
<dbReference type="AlphaFoldDB" id="A0A414SF16"/>
<dbReference type="InterPro" id="IPR009319">
    <property type="entry name" value="Phage_A118_VSP1"/>
</dbReference>
<evidence type="ECO:0000313" key="4">
    <source>
        <dbReference type="Proteomes" id="UP000284220"/>
    </source>
</evidence>
<feature type="domain" description="DUF6883" evidence="2">
    <location>
        <begin position="737"/>
        <end position="832"/>
    </location>
</feature>